<dbReference type="KEGG" id="rbi:RB2501_09260"/>
<keyword evidence="3" id="KW-1185">Reference proteome</keyword>
<dbReference type="HOGENOM" id="CLU_2071348_0_0_10"/>
<sequence>MCRFLKILLIATLAFQATALNAQKNKKDKKDKAKITVADLLAEANAQADTRTAEIADEFGITAPEEKNKIKQACRKYYRGLVQLELRNSTKNSSSYQKRQENIRKDYYRALRKVLPQS</sequence>
<accession>A4CJH2</accession>
<evidence type="ECO:0000256" key="1">
    <source>
        <dbReference type="SAM" id="SignalP"/>
    </source>
</evidence>
<evidence type="ECO:0000313" key="3">
    <source>
        <dbReference type="Proteomes" id="UP000009049"/>
    </source>
</evidence>
<reference evidence="2 3" key="1">
    <citation type="journal article" date="2009" name="J. Bacteriol.">
        <title>Complete genome sequence of Robiginitalea biformata HTCC2501.</title>
        <authorList>
            <person name="Oh H.M."/>
            <person name="Giovannoni S.J."/>
            <person name="Lee K."/>
            <person name="Ferriera S."/>
            <person name="Johnson J."/>
            <person name="Cho J.C."/>
        </authorList>
    </citation>
    <scope>NUCLEOTIDE SEQUENCE [LARGE SCALE GENOMIC DNA]</scope>
    <source>
        <strain evidence="3">ATCC BAA-864 / HTCC2501 / KCTC 12146</strain>
    </source>
</reference>
<dbReference type="AlphaFoldDB" id="A4CJH2"/>
<name>A4CJH2_ROBBH</name>
<evidence type="ECO:0008006" key="4">
    <source>
        <dbReference type="Google" id="ProtNLM"/>
    </source>
</evidence>
<keyword evidence="1" id="KW-0732">Signal</keyword>
<dbReference type="RefSeq" id="WP_015753836.1">
    <property type="nucleotide sequence ID" value="NC_013222.1"/>
</dbReference>
<feature type="signal peptide" evidence="1">
    <location>
        <begin position="1"/>
        <end position="19"/>
    </location>
</feature>
<gene>
    <name evidence="2" type="ordered locus">RB2501_09260</name>
</gene>
<dbReference type="Proteomes" id="UP000009049">
    <property type="component" value="Chromosome"/>
</dbReference>
<proteinExistence type="predicted"/>
<organism evidence="2 3">
    <name type="scientific">Robiginitalea biformata (strain ATCC BAA-864 / DSM 15991 / KCTC 12146 / HTCC2501)</name>
    <dbReference type="NCBI Taxonomy" id="313596"/>
    <lineage>
        <taxon>Bacteria</taxon>
        <taxon>Pseudomonadati</taxon>
        <taxon>Bacteroidota</taxon>
        <taxon>Flavobacteriia</taxon>
        <taxon>Flavobacteriales</taxon>
        <taxon>Flavobacteriaceae</taxon>
        <taxon>Robiginitalea</taxon>
    </lineage>
</organism>
<protein>
    <recommendedName>
        <fullName evidence="4">DUF4168 domain-containing protein</fullName>
    </recommendedName>
</protein>
<evidence type="ECO:0000313" key="2">
    <source>
        <dbReference type="EMBL" id="EAR17080.1"/>
    </source>
</evidence>
<dbReference type="EMBL" id="CP001712">
    <property type="protein sequence ID" value="EAR17080.1"/>
    <property type="molecule type" value="Genomic_DNA"/>
</dbReference>
<feature type="chain" id="PRO_5002667475" description="DUF4168 domain-containing protein" evidence="1">
    <location>
        <begin position="20"/>
        <end position="118"/>
    </location>
</feature>